<dbReference type="InterPro" id="IPR000073">
    <property type="entry name" value="AB_hydrolase_1"/>
</dbReference>
<feature type="domain" description="AB hydrolase-1" evidence="1">
    <location>
        <begin position="38"/>
        <end position="289"/>
    </location>
</feature>
<gene>
    <name evidence="2" type="ORF">ATK86_3125</name>
</gene>
<sequence length="316" mass="33687">MSKTFPITDSDGRRCTVVADDGVPIAVRSFGAKDAALTVVFVHGHCLHTESWSLLREHLLREWDADARMVFYDHRGHGESGHAHHATYTIDQLATDLDAVLRAVAPTGPVVLIGHSMGAMVLLAYARLYPAAIGHRVAGIGLIAGAAGGITEVGLGRLLNRHAVASLQRAVVHAPRVMQASKRFSRWIFAPLFREASTGTRRVNPRVAAIATAVLNETALLTMSGFLSSLLDFDEAHTLPHFGDLPALVLAGSADLMMPFAHSVVLASQLAGAELVRVEGAGHNVILDRAEEVARSIIALAERASIDARARYAVAG</sequence>
<dbReference type="Pfam" id="PF00561">
    <property type="entry name" value="Abhydrolase_1"/>
    <property type="match status" value="1"/>
</dbReference>
<dbReference type="GO" id="GO:0003824">
    <property type="term" value="F:catalytic activity"/>
    <property type="evidence" value="ECO:0007669"/>
    <property type="project" value="UniProtKB-ARBA"/>
</dbReference>
<dbReference type="RefSeq" id="WP_101465140.1">
    <property type="nucleotide sequence ID" value="NZ_PJMW01000002.1"/>
</dbReference>
<dbReference type="Proteomes" id="UP000233766">
    <property type="component" value="Unassembled WGS sequence"/>
</dbReference>
<comment type="caution">
    <text evidence="2">The sequence shown here is derived from an EMBL/GenBank/DDBJ whole genome shotgun (WGS) entry which is preliminary data.</text>
</comment>
<keyword evidence="3" id="KW-1185">Reference proteome</keyword>
<dbReference type="EMBL" id="PJMW01000002">
    <property type="protein sequence ID" value="PKV78744.1"/>
    <property type="molecule type" value="Genomic_DNA"/>
</dbReference>
<dbReference type="InterPro" id="IPR029058">
    <property type="entry name" value="AB_hydrolase_fold"/>
</dbReference>
<dbReference type="PANTHER" id="PTHR43433:SF1">
    <property type="entry name" value="BLL5160 PROTEIN"/>
    <property type="match status" value="1"/>
</dbReference>
<evidence type="ECO:0000313" key="2">
    <source>
        <dbReference type="EMBL" id="PKV78744.1"/>
    </source>
</evidence>
<dbReference type="OrthoDB" id="5422338at2"/>
<dbReference type="AlphaFoldDB" id="A0A2N3VAT6"/>
<accession>A0A2N3VAT6</accession>
<name>A0A2N3VAT6_9NOCA</name>
<protein>
    <submittedName>
        <fullName evidence="2">Pimeloyl-ACP methyl ester carboxylesterase</fullName>
    </submittedName>
</protein>
<dbReference type="Gene3D" id="3.40.50.1820">
    <property type="entry name" value="alpha/beta hydrolase"/>
    <property type="match status" value="1"/>
</dbReference>
<evidence type="ECO:0000313" key="3">
    <source>
        <dbReference type="Proteomes" id="UP000233766"/>
    </source>
</evidence>
<reference evidence="2 3" key="1">
    <citation type="submission" date="2017-12" db="EMBL/GenBank/DDBJ databases">
        <title>Sequencing the genomes of 1000 Actinobacteria strains.</title>
        <authorList>
            <person name="Klenk H.-P."/>
        </authorList>
    </citation>
    <scope>NUCLEOTIDE SEQUENCE [LARGE SCALE GENOMIC DNA]</scope>
    <source>
        <strain evidence="2 3">DSM 44489</strain>
    </source>
</reference>
<evidence type="ECO:0000259" key="1">
    <source>
        <dbReference type="Pfam" id="PF00561"/>
    </source>
</evidence>
<dbReference type="InterPro" id="IPR050471">
    <property type="entry name" value="AB_hydrolase"/>
</dbReference>
<dbReference type="SUPFAM" id="SSF53474">
    <property type="entry name" value="alpha/beta-Hydrolases"/>
    <property type="match status" value="1"/>
</dbReference>
<organism evidence="2 3">
    <name type="scientific">Nocardia fluminea</name>
    <dbReference type="NCBI Taxonomy" id="134984"/>
    <lineage>
        <taxon>Bacteria</taxon>
        <taxon>Bacillati</taxon>
        <taxon>Actinomycetota</taxon>
        <taxon>Actinomycetes</taxon>
        <taxon>Mycobacteriales</taxon>
        <taxon>Nocardiaceae</taxon>
        <taxon>Nocardia</taxon>
    </lineage>
</organism>
<dbReference type="PANTHER" id="PTHR43433">
    <property type="entry name" value="HYDROLASE, ALPHA/BETA FOLD FAMILY PROTEIN"/>
    <property type="match status" value="1"/>
</dbReference>
<proteinExistence type="predicted"/>